<feature type="signal peptide" evidence="5">
    <location>
        <begin position="1"/>
        <end position="19"/>
    </location>
</feature>
<dbReference type="InterPro" id="IPR008427">
    <property type="entry name" value="Extracellular_membr_CFEM_dom"/>
</dbReference>
<evidence type="ECO:0000256" key="2">
    <source>
        <dbReference type="ARBA" id="ARBA00022525"/>
    </source>
</evidence>
<evidence type="ECO:0000256" key="1">
    <source>
        <dbReference type="ARBA" id="ARBA00004613"/>
    </source>
</evidence>
<sequence>MFTLHIISLTVSVLGLVSGQLSMADEARLVAATPACVKTCYSQSTSVSGCKDTADTALVQCYCESLPFISAFTQCAMASCSADDYKTGAASASQACTAVGKPISIPATINGTATA</sequence>
<dbReference type="AlphaFoldDB" id="G7DUQ3"/>
<proteinExistence type="predicted"/>
<dbReference type="Proteomes" id="UP000009131">
    <property type="component" value="Unassembled WGS sequence"/>
</dbReference>
<dbReference type="Pfam" id="PF05730">
    <property type="entry name" value="CFEM"/>
    <property type="match status" value="1"/>
</dbReference>
<feature type="domain" description="CFEM" evidence="6">
    <location>
        <begin position="9"/>
        <end position="115"/>
    </location>
</feature>
<organism evidence="7 8">
    <name type="scientific">Mixia osmundae (strain CBS 9802 / IAM 14324 / JCM 22182 / KY 12970)</name>
    <dbReference type="NCBI Taxonomy" id="764103"/>
    <lineage>
        <taxon>Eukaryota</taxon>
        <taxon>Fungi</taxon>
        <taxon>Dikarya</taxon>
        <taxon>Basidiomycota</taxon>
        <taxon>Pucciniomycotina</taxon>
        <taxon>Mixiomycetes</taxon>
        <taxon>Mixiales</taxon>
        <taxon>Mixiaceae</taxon>
        <taxon>Mixia</taxon>
    </lineage>
</organism>
<gene>
    <name evidence="7" type="primary">Mo00962</name>
    <name evidence="7" type="ORF">E5Q_00962</name>
</gene>
<protein>
    <recommendedName>
        <fullName evidence="6">CFEM domain-containing protein</fullName>
    </recommendedName>
</protein>
<keyword evidence="4" id="KW-1015">Disulfide bond</keyword>
<evidence type="ECO:0000256" key="3">
    <source>
        <dbReference type="ARBA" id="ARBA00022729"/>
    </source>
</evidence>
<name>G7DUQ3_MIXOS</name>
<evidence type="ECO:0000259" key="6">
    <source>
        <dbReference type="PROSITE" id="PS52012"/>
    </source>
</evidence>
<evidence type="ECO:0000256" key="5">
    <source>
        <dbReference type="SAM" id="SignalP"/>
    </source>
</evidence>
<accession>G7DUQ3</accession>
<comment type="caution">
    <text evidence="7">The sequence shown here is derived from an EMBL/GenBank/DDBJ whole genome shotgun (WGS) entry which is preliminary data.</text>
</comment>
<dbReference type="GO" id="GO:0005576">
    <property type="term" value="C:extracellular region"/>
    <property type="evidence" value="ECO:0007669"/>
    <property type="project" value="UniProtKB-SubCell"/>
</dbReference>
<reference evidence="7 8" key="1">
    <citation type="journal article" date="2011" name="J. Gen. Appl. Microbiol.">
        <title>Draft genome sequencing of the enigmatic basidiomycete Mixia osmundae.</title>
        <authorList>
            <person name="Nishida H."/>
            <person name="Nagatsuka Y."/>
            <person name="Sugiyama J."/>
        </authorList>
    </citation>
    <scope>NUCLEOTIDE SEQUENCE [LARGE SCALE GENOMIC DNA]</scope>
    <source>
        <strain evidence="8">CBS 9802 / IAM 14324 / JCM 22182 / KY 12970</strain>
    </source>
</reference>
<dbReference type="PROSITE" id="PS52012">
    <property type="entry name" value="CFEM"/>
    <property type="match status" value="1"/>
</dbReference>
<comment type="subcellular location">
    <subcellularLocation>
        <location evidence="1">Secreted</location>
    </subcellularLocation>
</comment>
<evidence type="ECO:0000313" key="8">
    <source>
        <dbReference type="Proteomes" id="UP000009131"/>
    </source>
</evidence>
<dbReference type="EMBL" id="BABT02000032">
    <property type="protein sequence ID" value="GAA94313.1"/>
    <property type="molecule type" value="Genomic_DNA"/>
</dbReference>
<dbReference type="InParanoid" id="G7DUQ3"/>
<dbReference type="HOGENOM" id="CLU_2109615_0_0_1"/>
<keyword evidence="2" id="KW-0964">Secreted</keyword>
<keyword evidence="8" id="KW-1185">Reference proteome</keyword>
<dbReference type="RefSeq" id="XP_014566031.1">
    <property type="nucleotide sequence ID" value="XM_014710545.1"/>
</dbReference>
<evidence type="ECO:0000313" key="7">
    <source>
        <dbReference type="EMBL" id="GAA94313.1"/>
    </source>
</evidence>
<keyword evidence="3 5" id="KW-0732">Signal</keyword>
<feature type="chain" id="PRO_5009955540" description="CFEM domain-containing protein" evidence="5">
    <location>
        <begin position="20"/>
        <end position="115"/>
    </location>
</feature>
<reference evidence="7 8" key="2">
    <citation type="journal article" date="2012" name="Open Biol.">
        <title>Characteristics of nucleosomes and linker DNA regions on the genome of the basidiomycete Mixia osmundae revealed by mono- and dinucleosome mapping.</title>
        <authorList>
            <person name="Nishida H."/>
            <person name="Kondo S."/>
            <person name="Matsumoto T."/>
            <person name="Suzuki Y."/>
            <person name="Yoshikawa H."/>
            <person name="Taylor T.D."/>
            <person name="Sugiyama J."/>
        </authorList>
    </citation>
    <scope>NUCLEOTIDE SEQUENCE [LARGE SCALE GENOMIC DNA]</scope>
    <source>
        <strain evidence="8">CBS 9802 / IAM 14324 / JCM 22182 / KY 12970</strain>
    </source>
</reference>
<evidence type="ECO:0000256" key="4">
    <source>
        <dbReference type="ARBA" id="ARBA00023157"/>
    </source>
</evidence>